<dbReference type="RefSeq" id="WP_184207153.1">
    <property type="nucleotide sequence ID" value="NZ_JACHIF010000002.1"/>
</dbReference>
<proteinExistence type="predicted"/>
<sequence>MTPPAFQRRTRYLLGLTVCWVFFALLKLYDDYDGFTSVMGAPIVATVLTVLVFPVVVLLGQGLRFHALGRCWYGNPKVAVLLLTVCLVLLLYGESMGLTQTVYEEVDEVTRSRLPAVVSIPAFLGFLFAVTYWPGRQVGESRRKESGKLK</sequence>
<feature type="transmembrane region" description="Helical" evidence="1">
    <location>
        <begin position="41"/>
        <end position="60"/>
    </location>
</feature>
<comment type="caution">
    <text evidence="2">The sequence shown here is derived from an EMBL/GenBank/DDBJ whole genome shotgun (WGS) entry which is preliminary data.</text>
</comment>
<keyword evidence="1" id="KW-0812">Transmembrane</keyword>
<name>A0A7W7YK32_9BACT</name>
<feature type="transmembrane region" description="Helical" evidence="1">
    <location>
        <begin position="12"/>
        <end position="29"/>
    </location>
</feature>
<dbReference type="AlphaFoldDB" id="A0A7W7YK32"/>
<keyword evidence="3" id="KW-1185">Reference proteome</keyword>
<protein>
    <submittedName>
        <fullName evidence="2">Uncharacterized protein</fullName>
    </submittedName>
</protein>
<gene>
    <name evidence="2" type="ORF">HNQ64_001592</name>
</gene>
<feature type="transmembrane region" description="Helical" evidence="1">
    <location>
        <begin position="72"/>
        <end position="93"/>
    </location>
</feature>
<evidence type="ECO:0000313" key="2">
    <source>
        <dbReference type="EMBL" id="MBB5037350.1"/>
    </source>
</evidence>
<reference evidence="2 3" key="1">
    <citation type="submission" date="2020-08" db="EMBL/GenBank/DDBJ databases">
        <title>Genomic Encyclopedia of Type Strains, Phase IV (KMG-IV): sequencing the most valuable type-strain genomes for metagenomic binning, comparative biology and taxonomic classification.</title>
        <authorList>
            <person name="Goeker M."/>
        </authorList>
    </citation>
    <scope>NUCLEOTIDE SEQUENCE [LARGE SCALE GENOMIC DNA]</scope>
    <source>
        <strain evidence="2 3">DSM 12251</strain>
    </source>
</reference>
<accession>A0A7W7YK32</accession>
<keyword evidence="1" id="KW-1133">Transmembrane helix</keyword>
<keyword evidence="1" id="KW-0472">Membrane</keyword>
<organism evidence="2 3">
    <name type="scientific">Prosthecobacter dejongeii</name>
    <dbReference type="NCBI Taxonomy" id="48465"/>
    <lineage>
        <taxon>Bacteria</taxon>
        <taxon>Pseudomonadati</taxon>
        <taxon>Verrucomicrobiota</taxon>
        <taxon>Verrucomicrobiia</taxon>
        <taxon>Verrucomicrobiales</taxon>
        <taxon>Verrucomicrobiaceae</taxon>
        <taxon>Prosthecobacter</taxon>
    </lineage>
</organism>
<dbReference type="EMBL" id="JACHIF010000002">
    <property type="protein sequence ID" value="MBB5037350.1"/>
    <property type="molecule type" value="Genomic_DNA"/>
</dbReference>
<evidence type="ECO:0000256" key="1">
    <source>
        <dbReference type="SAM" id="Phobius"/>
    </source>
</evidence>
<feature type="transmembrane region" description="Helical" evidence="1">
    <location>
        <begin position="113"/>
        <end position="134"/>
    </location>
</feature>
<evidence type="ECO:0000313" key="3">
    <source>
        <dbReference type="Proteomes" id="UP000534294"/>
    </source>
</evidence>
<dbReference type="Proteomes" id="UP000534294">
    <property type="component" value="Unassembled WGS sequence"/>
</dbReference>